<organism evidence="1 2">
    <name type="scientific">Psylliodes chrysocephalus</name>
    <dbReference type="NCBI Taxonomy" id="3402493"/>
    <lineage>
        <taxon>Eukaryota</taxon>
        <taxon>Metazoa</taxon>
        <taxon>Ecdysozoa</taxon>
        <taxon>Arthropoda</taxon>
        <taxon>Hexapoda</taxon>
        <taxon>Insecta</taxon>
        <taxon>Pterygota</taxon>
        <taxon>Neoptera</taxon>
        <taxon>Endopterygota</taxon>
        <taxon>Coleoptera</taxon>
        <taxon>Polyphaga</taxon>
        <taxon>Cucujiformia</taxon>
        <taxon>Chrysomeloidea</taxon>
        <taxon>Chrysomelidae</taxon>
        <taxon>Galerucinae</taxon>
        <taxon>Alticini</taxon>
        <taxon>Psylliodes</taxon>
    </lineage>
</organism>
<evidence type="ECO:0000313" key="2">
    <source>
        <dbReference type="Proteomes" id="UP001153636"/>
    </source>
</evidence>
<gene>
    <name evidence="1" type="ORF">PSYICH_LOCUS1479</name>
</gene>
<evidence type="ECO:0000313" key="1">
    <source>
        <dbReference type="EMBL" id="CAH1100697.1"/>
    </source>
</evidence>
<accession>A0A9P0CL85</accession>
<dbReference type="OrthoDB" id="6743767at2759"/>
<proteinExistence type="predicted"/>
<reference evidence="1" key="1">
    <citation type="submission" date="2022-01" db="EMBL/GenBank/DDBJ databases">
        <authorList>
            <person name="King R."/>
        </authorList>
    </citation>
    <scope>NUCLEOTIDE SEQUENCE</scope>
</reference>
<keyword evidence="2" id="KW-1185">Reference proteome</keyword>
<protein>
    <submittedName>
        <fullName evidence="1">Uncharacterized protein</fullName>
    </submittedName>
</protein>
<dbReference type="PANTHER" id="PTHR45913:SF5">
    <property type="entry name" value="GENERAL TRANSCRIPTION FACTOR II-I REPEAT DOMAIN-CONTAINING PROTEIN 2A-LIKE PROTEIN"/>
    <property type="match status" value="1"/>
</dbReference>
<sequence>MCGKNKGVVALVSKAVENDGGLKPLDLHCIIHQQSLCGKGYVLKPVISVVNFIRSTRLIHRQFRKFIEEMGENEPYQTAVLWISCGKVLQHFFELRAMIEIFLNKKHCPFTELLNSELNLRLQG</sequence>
<name>A0A9P0CL85_9CUCU</name>
<dbReference type="EMBL" id="OV651822">
    <property type="protein sequence ID" value="CAH1100697.1"/>
    <property type="molecule type" value="Genomic_DNA"/>
</dbReference>
<dbReference type="Proteomes" id="UP001153636">
    <property type="component" value="Chromosome 10"/>
</dbReference>
<dbReference type="PANTHER" id="PTHR45913">
    <property type="entry name" value="EPM2A-INTERACTING PROTEIN 1"/>
    <property type="match status" value="1"/>
</dbReference>
<dbReference type="AlphaFoldDB" id="A0A9P0CL85"/>